<dbReference type="EMBL" id="CAJPDS010000043">
    <property type="protein sequence ID" value="CAF9926833.1"/>
    <property type="molecule type" value="Genomic_DNA"/>
</dbReference>
<evidence type="ECO:0000313" key="3">
    <source>
        <dbReference type="Proteomes" id="UP000664521"/>
    </source>
</evidence>
<feature type="compositionally biased region" description="Polar residues" evidence="1">
    <location>
        <begin position="48"/>
        <end position="64"/>
    </location>
</feature>
<dbReference type="AlphaFoldDB" id="A0A8H3FS51"/>
<feature type="region of interest" description="Disordered" evidence="1">
    <location>
        <begin position="43"/>
        <end position="80"/>
    </location>
</feature>
<evidence type="ECO:0000256" key="1">
    <source>
        <dbReference type="SAM" id="MobiDB-lite"/>
    </source>
</evidence>
<keyword evidence="3" id="KW-1185">Reference proteome</keyword>
<accession>A0A8H3FS51</accession>
<reference evidence="2" key="1">
    <citation type="submission" date="2021-03" db="EMBL/GenBank/DDBJ databases">
        <authorList>
            <person name="Tagirdzhanova G."/>
        </authorList>
    </citation>
    <scope>NUCLEOTIDE SEQUENCE</scope>
</reference>
<gene>
    <name evidence="2" type="ORF">HETSPECPRED_006430</name>
</gene>
<comment type="caution">
    <text evidence="2">The sequence shown here is derived from an EMBL/GenBank/DDBJ whole genome shotgun (WGS) entry which is preliminary data.</text>
</comment>
<protein>
    <submittedName>
        <fullName evidence="2">Uncharacterized protein</fullName>
    </submittedName>
</protein>
<evidence type="ECO:0000313" key="2">
    <source>
        <dbReference type="EMBL" id="CAF9926833.1"/>
    </source>
</evidence>
<sequence length="80" mass="8907">MTAAPPPPTWGPMDGEAWGEPYNRALGLLRINMTAFNRWDERLGKASNLESTTIDPSERPSSMRQTDERETSRGASRKTG</sequence>
<dbReference type="Proteomes" id="UP000664521">
    <property type="component" value="Unassembled WGS sequence"/>
</dbReference>
<organism evidence="2 3">
    <name type="scientific">Heterodermia speciosa</name>
    <dbReference type="NCBI Taxonomy" id="116794"/>
    <lineage>
        <taxon>Eukaryota</taxon>
        <taxon>Fungi</taxon>
        <taxon>Dikarya</taxon>
        <taxon>Ascomycota</taxon>
        <taxon>Pezizomycotina</taxon>
        <taxon>Lecanoromycetes</taxon>
        <taxon>OSLEUM clade</taxon>
        <taxon>Lecanoromycetidae</taxon>
        <taxon>Caliciales</taxon>
        <taxon>Physciaceae</taxon>
        <taxon>Heterodermia</taxon>
    </lineage>
</organism>
<name>A0A8H3FS51_9LECA</name>
<proteinExistence type="predicted"/>